<evidence type="ECO:0000256" key="2">
    <source>
        <dbReference type="SAM" id="Phobius"/>
    </source>
</evidence>
<keyword evidence="2" id="KW-0812">Transmembrane</keyword>
<evidence type="ECO:0000256" key="1">
    <source>
        <dbReference type="SAM" id="MobiDB-lite"/>
    </source>
</evidence>
<organism evidence="3 4">
    <name type="scientific">Ophiocordyceps australis</name>
    <dbReference type="NCBI Taxonomy" id="1399860"/>
    <lineage>
        <taxon>Eukaryota</taxon>
        <taxon>Fungi</taxon>
        <taxon>Dikarya</taxon>
        <taxon>Ascomycota</taxon>
        <taxon>Pezizomycotina</taxon>
        <taxon>Sordariomycetes</taxon>
        <taxon>Hypocreomycetidae</taxon>
        <taxon>Hypocreales</taxon>
        <taxon>Ophiocordycipitaceae</taxon>
        <taxon>Ophiocordyceps</taxon>
    </lineage>
</organism>
<feature type="region of interest" description="Disordered" evidence="1">
    <location>
        <begin position="188"/>
        <end position="229"/>
    </location>
</feature>
<dbReference type="Proteomes" id="UP000224854">
    <property type="component" value="Unassembled WGS sequence"/>
</dbReference>
<evidence type="ECO:0000313" key="4">
    <source>
        <dbReference type="Proteomes" id="UP000224854"/>
    </source>
</evidence>
<reference evidence="3 4" key="1">
    <citation type="submission" date="2017-06" db="EMBL/GenBank/DDBJ databases">
        <title>Ant-infecting Ophiocordyceps genomes reveal a high diversity of potential behavioral manipulation genes and a possible major role for enterotoxins.</title>
        <authorList>
            <person name="De Bekker C."/>
            <person name="Evans H.C."/>
            <person name="Brachmann A."/>
            <person name="Hughes D.P."/>
        </authorList>
    </citation>
    <scope>NUCLEOTIDE SEQUENCE [LARGE SCALE GENOMIC DNA]</scope>
    <source>
        <strain evidence="3 4">1348a</strain>
    </source>
</reference>
<gene>
    <name evidence="3" type="ORF">CDD82_2330</name>
</gene>
<keyword evidence="2" id="KW-0472">Membrane</keyword>
<dbReference type="EMBL" id="NJEU01001826">
    <property type="protein sequence ID" value="PHH60218.1"/>
    <property type="molecule type" value="Genomic_DNA"/>
</dbReference>
<protein>
    <submittedName>
        <fullName evidence="3">Uncharacterized protein</fullName>
    </submittedName>
</protein>
<dbReference type="AlphaFoldDB" id="A0A2C5XF11"/>
<evidence type="ECO:0000313" key="3">
    <source>
        <dbReference type="EMBL" id="PHH60218.1"/>
    </source>
</evidence>
<feature type="transmembrane region" description="Helical" evidence="2">
    <location>
        <begin position="385"/>
        <end position="403"/>
    </location>
</feature>
<name>A0A2C5XF11_9HYPO</name>
<accession>A0A2C5XF11</accession>
<keyword evidence="4" id="KW-1185">Reference proteome</keyword>
<proteinExistence type="predicted"/>
<keyword evidence="2" id="KW-1133">Transmembrane helix</keyword>
<dbReference type="OrthoDB" id="361039at2759"/>
<feature type="compositionally biased region" description="Low complexity" evidence="1">
    <location>
        <begin position="216"/>
        <end position="229"/>
    </location>
</feature>
<sequence>MPSLASSVQSLLHLSHPLPSSITYDLRVGNSLLQSLDEDFRMVAGDIVRIWTFYETIDSRLSVQDVFLTAPLTSVKSAVLGMRQETIVPLQSDHANMASFGRHNVHTMHMFLRQLAQLAARAQQSLKLAHDEAWTPSLEQKAHIEVHGFFDHDPATVRAWSTRLPLSEFAAKGLEACLSERLNEAADDHVEPADDVGPPATAKSVLGLQDRRRHQLSSSPSTRHSSPLPLLIRADLEQDMVVDRLSPPLRPRVGRSISRSFSLGSDGRRDLALPLRSQSLDTADDDDVDPGLRLPEAVLAGQPGFAKPRVKARRFVWIHVPYNNPTWVKSILQTLEASQSKNFSALYSQEFWATRHTRGRHAQHYAFYAKPGCYFMLPLNLSPPMLPATIAVPIVLFLPYLHFDTYKRLLRRRQVIQRRLSRARARPVPLDVAASESLELQVIWEHTRAG</sequence>
<comment type="caution">
    <text evidence="3">The sequence shown here is derived from an EMBL/GenBank/DDBJ whole genome shotgun (WGS) entry which is preliminary data.</text>
</comment>